<gene>
    <name evidence="1" type="ORF">ACFONL_03280</name>
</gene>
<dbReference type="EMBL" id="JBHRYC010000023">
    <property type="protein sequence ID" value="MFC3636408.1"/>
    <property type="molecule type" value="Genomic_DNA"/>
</dbReference>
<proteinExistence type="predicted"/>
<comment type="caution">
    <text evidence="1">The sequence shown here is derived from an EMBL/GenBank/DDBJ whole genome shotgun (WGS) entry which is preliminary data.</text>
</comment>
<keyword evidence="2" id="KW-1185">Reference proteome</keyword>
<evidence type="ECO:0000313" key="1">
    <source>
        <dbReference type="EMBL" id="MFC3636408.1"/>
    </source>
</evidence>
<name>A0ABV7UD21_9HYPH</name>
<sequence>MDRLNAGQNEAKLHYESGDYRVIRAGDFVRCAVTGTPIPLDELHYWSAERQEAYLSPAEVLKAHKLKLGPQQ</sequence>
<dbReference type="Proteomes" id="UP001595704">
    <property type="component" value="Unassembled WGS sequence"/>
</dbReference>
<dbReference type="Pfam" id="PF09866">
    <property type="entry name" value="DUF2093"/>
    <property type="match status" value="1"/>
</dbReference>
<protein>
    <submittedName>
        <fullName evidence="1">DUF2093 domain-containing protein</fullName>
    </submittedName>
</protein>
<organism evidence="1 2">
    <name type="scientific">Camelimonas fluminis</name>
    <dbReference type="NCBI Taxonomy" id="1576911"/>
    <lineage>
        <taxon>Bacteria</taxon>
        <taxon>Pseudomonadati</taxon>
        <taxon>Pseudomonadota</taxon>
        <taxon>Alphaproteobacteria</taxon>
        <taxon>Hyphomicrobiales</taxon>
        <taxon>Chelatococcaceae</taxon>
        <taxon>Camelimonas</taxon>
    </lineage>
</organism>
<reference evidence="2" key="1">
    <citation type="journal article" date="2019" name="Int. J. Syst. Evol. Microbiol.">
        <title>The Global Catalogue of Microorganisms (GCM) 10K type strain sequencing project: providing services to taxonomists for standard genome sequencing and annotation.</title>
        <authorList>
            <consortium name="The Broad Institute Genomics Platform"/>
            <consortium name="The Broad Institute Genome Sequencing Center for Infectious Disease"/>
            <person name="Wu L."/>
            <person name="Ma J."/>
        </authorList>
    </citation>
    <scope>NUCLEOTIDE SEQUENCE [LARGE SCALE GENOMIC DNA]</scope>
    <source>
        <strain evidence="2">KCTC 42282</strain>
    </source>
</reference>
<dbReference type="RefSeq" id="WP_191317509.1">
    <property type="nucleotide sequence ID" value="NZ_BNCG01000001.1"/>
</dbReference>
<dbReference type="InterPro" id="IPR018661">
    <property type="entry name" value="DUF2093"/>
</dbReference>
<evidence type="ECO:0000313" key="2">
    <source>
        <dbReference type="Proteomes" id="UP001595704"/>
    </source>
</evidence>
<accession>A0ABV7UD21</accession>